<evidence type="ECO:0000259" key="2">
    <source>
        <dbReference type="Pfam" id="PF13472"/>
    </source>
</evidence>
<keyword evidence="4" id="KW-1185">Reference proteome</keyword>
<dbReference type="InterPro" id="IPR036514">
    <property type="entry name" value="SGNH_hydro_sf"/>
</dbReference>
<gene>
    <name evidence="3" type="ORF">NA56DRAFT_617316</name>
</gene>
<evidence type="ECO:0000313" key="3">
    <source>
        <dbReference type="EMBL" id="PMD26595.1"/>
    </source>
</evidence>
<protein>
    <submittedName>
        <fullName evidence="3">SGNH hydrolase</fullName>
    </submittedName>
</protein>
<feature type="region of interest" description="Disordered" evidence="1">
    <location>
        <begin position="207"/>
        <end position="231"/>
    </location>
</feature>
<dbReference type="SUPFAM" id="SSF52266">
    <property type="entry name" value="SGNH hydrolase"/>
    <property type="match status" value="1"/>
</dbReference>
<dbReference type="Pfam" id="PF13472">
    <property type="entry name" value="Lipase_GDSL_2"/>
    <property type="match status" value="1"/>
</dbReference>
<dbReference type="OrthoDB" id="408760at2759"/>
<name>A0A2J6QJZ7_9HELO</name>
<evidence type="ECO:0000256" key="1">
    <source>
        <dbReference type="SAM" id="MobiDB-lite"/>
    </source>
</evidence>
<dbReference type="EMBL" id="KZ613467">
    <property type="protein sequence ID" value="PMD26595.1"/>
    <property type="molecule type" value="Genomic_DNA"/>
</dbReference>
<dbReference type="InterPro" id="IPR013830">
    <property type="entry name" value="SGNH_hydro"/>
</dbReference>
<evidence type="ECO:0000313" key="4">
    <source>
        <dbReference type="Proteomes" id="UP000235672"/>
    </source>
</evidence>
<dbReference type="PANTHER" id="PTHR30383:SF19">
    <property type="entry name" value="FIBRONECTIN TYPE-III DOMAIN-CONTAINING PROTEIN"/>
    <property type="match status" value="1"/>
</dbReference>
<proteinExistence type="predicted"/>
<reference evidence="3 4" key="1">
    <citation type="submission" date="2016-05" db="EMBL/GenBank/DDBJ databases">
        <title>A degradative enzymes factory behind the ericoid mycorrhizal symbiosis.</title>
        <authorList>
            <consortium name="DOE Joint Genome Institute"/>
            <person name="Martino E."/>
            <person name="Morin E."/>
            <person name="Grelet G."/>
            <person name="Kuo A."/>
            <person name="Kohler A."/>
            <person name="Daghino S."/>
            <person name="Barry K."/>
            <person name="Choi C."/>
            <person name="Cichocki N."/>
            <person name="Clum A."/>
            <person name="Copeland A."/>
            <person name="Hainaut M."/>
            <person name="Haridas S."/>
            <person name="Labutti K."/>
            <person name="Lindquist E."/>
            <person name="Lipzen A."/>
            <person name="Khouja H.-R."/>
            <person name="Murat C."/>
            <person name="Ohm R."/>
            <person name="Olson A."/>
            <person name="Spatafora J."/>
            <person name="Veneault-Fourrey C."/>
            <person name="Henrissat B."/>
            <person name="Grigoriev I."/>
            <person name="Martin F."/>
            <person name="Perotto S."/>
        </authorList>
    </citation>
    <scope>NUCLEOTIDE SEQUENCE [LARGE SCALE GENOMIC DNA]</scope>
    <source>
        <strain evidence="3 4">UAMH 7357</strain>
    </source>
</reference>
<keyword evidence="3" id="KW-0378">Hydrolase</keyword>
<dbReference type="CDD" id="cd00229">
    <property type="entry name" value="SGNH_hydrolase"/>
    <property type="match status" value="1"/>
</dbReference>
<dbReference type="InterPro" id="IPR051532">
    <property type="entry name" value="Ester_Hydrolysis_Enzymes"/>
</dbReference>
<feature type="domain" description="SGNH hydrolase-type esterase" evidence="2">
    <location>
        <begin position="11"/>
        <end position="192"/>
    </location>
</feature>
<dbReference type="GO" id="GO:0004622">
    <property type="term" value="F:phosphatidylcholine lysophospholipase activity"/>
    <property type="evidence" value="ECO:0007669"/>
    <property type="project" value="TreeGrafter"/>
</dbReference>
<feature type="compositionally biased region" description="Basic and acidic residues" evidence="1">
    <location>
        <begin position="217"/>
        <end position="231"/>
    </location>
</feature>
<sequence>MLFANSLHVLCFGDSLTEGMSMGRPHPHPYSIALKSSLEKAFPSFNITTDNQGVSGDQATSPPGKFLPRMEKVYEEVHPNNPYNWAIVLGGTNDLSVEYEIDNIYEALHKVWAIPLSHGTKVLALTVPECGIDDNPITAHGDELNKLIMEHEAENYYTFDLHNAIPFRGIPDKKRSELWGDPVHFSPKGYDLLGKLLAERLTELIQAQSTDEEAENPEGRTELKKREIAAG</sequence>
<dbReference type="Proteomes" id="UP000235672">
    <property type="component" value="Unassembled WGS sequence"/>
</dbReference>
<dbReference type="Gene3D" id="3.40.50.1110">
    <property type="entry name" value="SGNH hydrolase"/>
    <property type="match status" value="1"/>
</dbReference>
<dbReference type="AlphaFoldDB" id="A0A2J6QJZ7"/>
<organism evidence="3 4">
    <name type="scientific">Hyaloscypha hepaticicola</name>
    <dbReference type="NCBI Taxonomy" id="2082293"/>
    <lineage>
        <taxon>Eukaryota</taxon>
        <taxon>Fungi</taxon>
        <taxon>Dikarya</taxon>
        <taxon>Ascomycota</taxon>
        <taxon>Pezizomycotina</taxon>
        <taxon>Leotiomycetes</taxon>
        <taxon>Helotiales</taxon>
        <taxon>Hyaloscyphaceae</taxon>
        <taxon>Hyaloscypha</taxon>
    </lineage>
</organism>
<accession>A0A2J6QJZ7</accession>
<dbReference type="PANTHER" id="PTHR30383">
    <property type="entry name" value="THIOESTERASE 1/PROTEASE 1/LYSOPHOSPHOLIPASE L1"/>
    <property type="match status" value="1"/>
</dbReference>